<evidence type="ECO:0000313" key="2">
    <source>
        <dbReference type="EMBL" id="QDO99123.1"/>
    </source>
</evidence>
<dbReference type="GO" id="GO:0005737">
    <property type="term" value="C:cytoplasm"/>
    <property type="evidence" value="ECO:0007669"/>
    <property type="project" value="TreeGrafter"/>
</dbReference>
<dbReference type="Gene3D" id="3.60.15.10">
    <property type="entry name" value="Ribonuclease Z/Hydroxyacylglutathione hydrolase-like"/>
    <property type="match status" value="1"/>
</dbReference>
<dbReference type="OrthoDB" id="9805728at2"/>
<dbReference type="PANTHER" id="PTHR15032">
    <property type="entry name" value="N-ACYL-PHOSPHATIDYLETHANOLAMINE-HYDROLYZING PHOSPHOLIPASE D"/>
    <property type="match status" value="1"/>
</dbReference>
<accession>A0A516H5N8</accession>
<dbReference type="EMBL" id="CP041636">
    <property type="protein sequence ID" value="QDO99123.1"/>
    <property type="molecule type" value="Genomic_DNA"/>
</dbReference>
<evidence type="ECO:0000259" key="1">
    <source>
        <dbReference type="Pfam" id="PF12706"/>
    </source>
</evidence>
<evidence type="ECO:0000313" key="3">
    <source>
        <dbReference type="Proteomes" id="UP000317496"/>
    </source>
</evidence>
<proteinExistence type="predicted"/>
<dbReference type="Proteomes" id="UP000317496">
    <property type="component" value="Chromosome"/>
</dbReference>
<feature type="domain" description="Metallo-beta-lactamase" evidence="1">
    <location>
        <begin position="173"/>
        <end position="369"/>
    </location>
</feature>
<gene>
    <name evidence="2" type="ORF">FNB15_18410</name>
</gene>
<dbReference type="AlphaFoldDB" id="A0A516H5N8"/>
<dbReference type="Pfam" id="PF12706">
    <property type="entry name" value="Lactamase_B_2"/>
    <property type="match status" value="1"/>
</dbReference>
<dbReference type="InterPro" id="IPR036866">
    <property type="entry name" value="RibonucZ/Hydroxyglut_hydro"/>
</dbReference>
<dbReference type="InterPro" id="IPR001279">
    <property type="entry name" value="Metallo-B-lactamas"/>
</dbReference>
<name>A0A516H5N8_9PROT</name>
<sequence>MADVVRHVGRATGNPDPADPVQPLFLAELIPSATDVTAVTGRSHTHLAGPSGQSNLVSTMRRHLLSLPLLPLLALTGCASSTEIPMPNKPAHHLADGRFRNPYNDNPPAPATLGDRIPFFWGMMWKGFDIVTVPEGHVLPKAEVLAGLQRHHNADSYTWLGHAAFLIKLGGATILTDPYLSEVAGPFNAFGPKRYVPSALSPAELPPIDILTLSHNHYDHLDLKAIAAIPNKDRISVVVPLGLGVYFRDSDYTDVTELDWYDSIERKGVLVTVTPAVHFSRRGLFDGNRTLWAGFTYAAGGRKLYFSGDTTYGTVFREIGRKLGPFDTAFIGIGAYEPQTIMRSSHTTPEQAAQLARDVGARRVIGMHWGTVVLSNEPPFEAPDRLRAGAAAAGYAPGEADVMPIGATRAF</sequence>
<dbReference type="SUPFAM" id="SSF56281">
    <property type="entry name" value="Metallo-hydrolase/oxidoreductase"/>
    <property type="match status" value="1"/>
</dbReference>
<reference evidence="2 3" key="1">
    <citation type="submission" date="2019-07" db="EMBL/GenBank/DDBJ databases">
        <title>Genome sequencing for Ferrovibrio sp. K5.</title>
        <authorList>
            <person name="Park S.-J."/>
        </authorList>
    </citation>
    <scope>NUCLEOTIDE SEQUENCE [LARGE SCALE GENOMIC DNA]</scope>
    <source>
        <strain evidence="2 3">K5</strain>
    </source>
</reference>
<dbReference type="PANTHER" id="PTHR15032:SF4">
    <property type="entry name" value="N-ACYL-PHOSPHATIDYLETHANOLAMINE-HYDROLYZING PHOSPHOLIPASE D"/>
    <property type="match status" value="1"/>
</dbReference>
<dbReference type="KEGG" id="fer:FNB15_18410"/>
<dbReference type="GO" id="GO:0016787">
    <property type="term" value="F:hydrolase activity"/>
    <property type="evidence" value="ECO:0007669"/>
    <property type="project" value="UniProtKB-KW"/>
</dbReference>
<organism evidence="2 3">
    <name type="scientific">Ferrovibrio terrae</name>
    <dbReference type="NCBI Taxonomy" id="2594003"/>
    <lineage>
        <taxon>Bacteria</taxon>
        <taxon>Pseudomonadati</taxon>
        <taxon>Pseudomonadota</taxon>
        <taxon>Alphaproteobacteria</taxon>
        <taxon>Rhodospirillales</taxon>
        <taxon>Rhodospirillaceae</taxon>
        <taxon>Ferrovibrio</taxon>
    </lineage>
</organism>
<protein>
    <submittedName>
        <fullName evidence="2">Hydrolase</fullName>
    </submittedName>
</protein>
<keyword evidence="3" id="KW-1185">Reference proteome</keyword>
<keyword evidence="2" id="KW-0378">Hydrolase</keyword>